<comment type="caution">
    <text evidence="2">The sequence shown here is derived from an EMBL/GenBank/DDBJ whole genome shotgun (WGS) entry which is preliminary data.</text>
</comment>
<protein>
    <recommendedName>
        <fullName evidence="4">DUF4129 domain-containing protein</fullName>
    </recommendedName>
</protein>
<dbReference type="EMBL" id="QOQW01000006">
    <property type="protein sequence ID" value="RCK80418.1"/>
    <property type="molecule type" value="Genomic_DNA"/>
</dbReference>
<gene>
    <name evidence="2" type="ORF">OZSIB_3164</name>
</gene>
<reference evidence="2 3" key="1">
    <citation type="submission" date="2018-05" db="EMBL/GenBank/DDBJ databases">
        <title>A metagenomic window into the 2 km-deep terrestrial subsurface aquifer revealed taxonomically and functionally diverse microbial community comprising novel uncultured bacterial lineages.</title>
        <authorList>
            <person name="Kadnikov V.V."/>
            <person name="Mardanov A.V."/>
            <person name="Beletsky A.V."/>
            <person name="Banks D."/>
            <person name="Pimenov N.V."/>
            <person name="Frank Y.A."/>
            <person name="Karnachuk O.V."/>
            <person name="Ravin N.V."/>
        </authorList>
    </citation>
    <scope>NUCLEOTIDE SEQUENCE [LARGE SCALE GENOMIC DNA]</scope>
    <source>
        <strain evidence="2">BY5</strain>
    </source>
</reference>
<organism evidence="2 3">
    <name type="scientific">Candidatus Ozemobacter sibiricus</name>
    <dbReference type="NCBI Taxonomy" id="2268124"/>
    <lineage>
        <taxon>Bacteria</taxon>
        <taxon>Candidatus Ozemobacteria</taxon>
        <taxon>Candidatus Ozemobacterales</taxon>
        <taxon>Candidatus Ozemobacteraceae</taxon>
        <taxon>Candidatus Ozemobacter</taxon>
    </lineage>
</organism>
<dbReference type="AlphaFoldDB" id="A0A367ZQL3"/>
<sequence length="212" mass="23548">MGLSAPILGGSGPAEVATAPASQEAAASRWPNATSSSDLPPLPPGEEIYDLRPLHPVPFPWLATIARWTAMLILAWAGWRFLHWWLAPVPRVPRPARPVDPLQEALRALDRLRASPLWDPSRVKDVCERVALILKVFLKARFGLGLGGAATTDELLEDLRRQRVPISLVNRSAELLGLCDEVRYARGSLGDRPLDHLYTQVRELLLRGDWRP</sequence>
<accession>A0A367ZQL3</accession>
<feature type="compositionally biased region" description="Low complexity" evidence="1">
    <location>
        <begin position="14"/>
        <end position="28"/>
    </location>
</feature>
<name>A0A367ZQL3_9BACT</name>
<evidence type="ECO:0000256" key="1">
    <source>
        <dbReference type="SAM" id="MobiDB-lite"/>
    </source>
</evidence>
<proteinExistence type="predicted"/>
<dbReference type="Proteomes" id="UP000252355">
    <property type="component" value="Unassembled WGS sequence"/>
</dbReference>
<evidence type="ECO:0008006" key="4">
    <source>
        <dbReference type="Google" id="ProtNLM"/>
    </source>
</evidence>
<feature type="region of interest" description="Disordered" evidence="1">
    <location>
        <begin position="1"/>
        <end position="38"/>
    </location>
</feature>
<evidence type="ECO:0000313" key="3">
    <source>
        <dbReference type="Proteomes" id="UP000252355"/>
    </source>
</evidence>
<evidence type="ECO:0000313" key="2">
    <source>
        <dbReference type="EMBL" id="RCK80418.1"/>
    </source>
</evidence>